<dbReference type="Pfam" id="PF00240">
    <property type="entry name" value="ubiquitin"/>
    <property type="match status" value="1"/>
</dbReference>
<dbReference type="EMBL" id="RCHS01003339">
    <property type="protein sequence ID" value="RMX42546.1"/>
    <property type="molecule type" value="Genomic_DNA"/>
</dbReference>
<sequence length="484" mass="55581">METDSPTVFSHNQMKMAARTKRTHELGGRELDLSAAFQMTSYQTLTGKEIEIDIEPTDKVERIKERVEEKEGIPPPQQSYMASGYTNLVILFLPVFVLFENPQKAQRSKHYIISSSDHTKTNRSVDFSGVFKGVGFCIKKGSMSEEEAEGSIQVEDTSEKENIEPPLKKAKLRDDRKSDRLVKLEARLNDILSCTVCLDLPTKSVFQCRNGHLMCASCFTHLLADSRLKNEQSSCPNCRTEINRNICSRNLAVEKAISELPAECPYCNHELPRSHLKNHEEKECLNRPVCCKFKRIGCLWEGPFHKLRDHEDKCDHPNMTGMQLMESLEVIDRNHKDEQDLFQNILNLLSFEKIAINDLQLKPYRSDDFIPQLCYESSRFNALGQQWVVKATVVGNEKSVQRVLTYQLVQKGKVNLNVKFLMLRSPFSDLLIKPEVHQQEFTSDLQESSHHDLVLLDPMECNRMLDANTIKLRMIIFQIPSSEN</sequence>
<dbReference type="AlphaFoldDB" id="A0A3M6TMH6"/>
<dbReference type="InterPro" id="IPR013083">
    <property type="entry name" value="Znf_RING/FYVE/PHD"/>
</dbReference>
<feature type="domain" description="RING-type" evidence="9">
    <location>
        <begin position="194"/>
        <end position="239"/>
    </location>
</feature>
<feature type="zinc finger region" description="TRAF-type" evidence="7">
    <location>
        <begin position="260"/>
        <end position="308"/>
    </location>
</feature>
<dbReference type="Gene3D" id="3.30.40.10">
    <property type="entry name" value="Zinc/RING finger domain, C3HC4 (zinc finger)"/>
    <property type="match status" value="2"/>
</dbReference>
<dbReference type="Proteomes" id="UP000275408">
    <property type="component" value="Unassembled WGS sequence"/>
</dbReference>
<dbReference type="GO" id="GO:0005634">
    <property type="term" value="C:nucleus"/>
    <property type="evidence" value="ECO:0007669"/>
    <property type="project" value="TreeGrafter"/>
</dbReference>
<dbReference type="InterPro" id="IPR039338">
    <property type="entry name" value="ZFTRAF1"/>
</dbReference>
<dbReference type="PANTHER" id="PTHR23059">
    <property type="entry name" value="CYSTEINE AND HISTIDINE-RICH PROTEIN 1"/>
    <property type="match status" value="1"/>
</dbReference>
<feature type="domain" description="Ubiquitin-like" evidence="8">
    <location>
        <begin position="43"/>
        <end position="84"/>
    </location>
</feature>
<name>A0A3M6TMH6_POCDA</name>
<dbReference type="SUPFAM" id="SSF49599">
    <property type="entry name" value="TRAF domain-like"/>
    <property type="match status" value="1"/>
</dbReference>
<reference evidence="11 12" key="1">
    <citation type="journal article" date="2018" name="Sci. Rep.">
        <title>Comparative analysis of the Pocillopora damicornis genome highlights role of immune system in coral evolution.</title>
        <authorList>
            <person name="Cunning R."/>
            <person name="Bay R.A."/>
            <person name="Gillette P."/>
            <person name="Baker A.C."/>
            <person name="Traylor-Knowles N."/>
        </authorList>
    </citation>
    <scope>NUCLEOTIDE SEQUENCE [LARGE SCALE GENOMIC DNA]</scope>
    <source>
        <strain evidence="11">RSMAS</strain>
        <tissue evidence="11">Whole animal</tissue>
    </source>
</reference>
<keyword evidence="12" id="KW-1185">Reference proteome</keyword>
<evidence type="ECO:0000313" key="11">
    <source>
        <dbReference type="EMBL" id="RMX42546.1"/>
    </source>
</evidence>
<dbReference type="InterPro" id="IPR019956">
    <property type="entry name" value="Ubiquitin_dom"/>
</dbReference>
<gene>
    <name evidence="11" type="ORF">pdam_00016724</name>
</gene>
<evidence type="ECO:0008006" key="13">
    <source>
        <dbReference type="Google" id="ProtNLM"/>
    </source>
</evidence>
<dbReference type="SUPFAM" id="SSF54236">
    <property type="entry name" value="Ubiquitin-like"/>
    <property type="match status" value="1"/>
</dbReference>
<protein>
    <recommendedName>
        <fullName evidence="13">RING-type domain-containing protein</fullName>
    </recommendedName>
</protein>
<accession>A0A3M6TMH6</accession>
<keyword evidence="2" id="KW-0963">Cytoplasm</keyword>
<dbReference type="STRING" id="46731.A0A3M6TMH6"/>
<dbReference type="Gene3D" id="3.10.20.90">
    <property type="entry name" value="Phosphatidylinositol 3-kinase Catalytic Subunit, Chain A, domain 1"/>
    <property type="match status" value="1"/>
</dbReference>
<evidence type="ECO:0000256" key="7">
    <source>
        <dbReference type="PROSITE-ProRule" id="PRU00207"/>
    </source>
</evidence>
<comment type="caution">
    <text evidence="11">The sequence shown here is derived from an EMBL/GenBank/DDBJ whole genome shotgun (WGS) entry which is preliminary data.</text>
</comment>
<dbReference type="PROSITE" id="PS50089">
    <property type="entry name" value="ZF_RING_2"/>
    <property type="match status" value="1"/>
</dbReference>
<evidence type="ECO:0000259" key="10">
    <source>
        <dbReference type="PROSITE" id="PS50145"/>
    </source>
</evidence>
<dbReference type="PROSITE" id="PS50145">
    <property type="entry name" value="ZF_TRAF"/>
    <property type="match status" value="1"/>
</dbReference>
<dbReference type="PANTHER" id="PTHR23059:SF4">
    <property type="entry name" value="ZINC FINGER TRAF-TYPE-CONTAINING PROTEIN 1"/>
    <property type="match status" value="1"/>
</dbReference>
<dbReference type="GO" id="GO:0005737">
    <property type="term" value="C:cytoplasm"/>
    <property type="evidence" value="ECO:0007669"/>
    <property type="project" value="UniProtKB-SubCell"/>
</dbReference>
<evidence type="ECO:0000259" key="9">
    <source>
        <dbReference type="PROSITE" id="PS50089"/>
    </source>
</evidence>
<dbReference type="Pfam" id="PF21362">
    <property type="entry name" value="Sina_RING"/>
    <property type="match status" value="1"/>
</dbReference>
<dbReference type="GO" id="GO:0008270">
    <property type="term" value="F:zinc ion binding"/>
    <property type="evidence" value="ECO:0007669"/>
    <property type="project" value="UniProtKB-KW"/>
</dbReference>
<keyword evidence="4 7" id="KW-0863">Zinc-finger</keyword>
<dbReference type="SUPFAM" id="SSF57850">
    <property type="entry name" value="RING/U-box"/>
    <property type="match status" value="1"/>
</dbReference>
<feature type="domain" description="TRAF-type" evidence="10">
    <location>
        <begin position="260"/>
        <end position="308"/>
    </location>
</feature>
<keyword evidence="3 7" id="KW-0479">Metal-binding</keyword>
<dbReference type="OrthoDB" id="10062218at2759"/>
<keyword evidence="5 7" id="KW-0862">Zinc</keyword>
<comment type="similarity">
    <text evidence="6">Belongs to the ZFTRAF1 family.</text>
</comment>
<dbReference type="PRINTS" id="PR00348">
    <property type="entry name" value="UBIQUITIN"/>
</dbReference>
<evidence type="ECO:0000256" key="5">
    <source>
        <dbReference type="ARBA" id="ARBA00022833"/>
    </source>
</evidence>
<dbReference type="Pfam" id="PF02176">
    <property type="entry name" value="zf-TRAF"/>
    <property type="match status" value="1"/>
</dbReference>
<dbReference type="InterPro" id="IPR049548">
    <property type="entry name" value="Sina-like_RING"/>
</dbReference>
<dbReference type="CDD" id="cd16505">
    <property type="entry name" value="RING-HC_CYHR1"/>
    <property type="match status" value="1"/>
</dbReference>
<dbReference type="InterPro" id="IPR000626">
    <property type="entry name" value="Ubiquitin-like_dom"/>
</dbReference>
<evidence type="ECO:0000313" key="12">
    <source>
        <dbReference type="Proteomes" id="UP000275408"/>
    </source>
</evidence>
<evidence type="ECO:0000256" key="4">
    <source>
        <dbReference type="ARBA" id="ARBA00022771"/>
    </source>
</evidence>
<proteinExistence type="inferred from homology"/>
<dbReference type="PROSITE" id="PS50053">
    <property type="entry name" value="UBIQUITIN_2"/>
    <property type="match status" value="1"/>
</dbReference>
<evidence type="ECO:0000256" key="6">
    <source>
        <dbReference type="ARBA" id="ARBA00034319"/>
    </source>
</evidence>
<organism evidence="11 12">
    <name type="scientific">Pocillopora damicornis</name>
    <name type="common">Cauliflower coral</name>
    <name type="synonym">Millepora damicornis</name>
    <dbReference type="NCBI Taxonomy" id="46731"/>
    <lineage>
        <taxon>Eukaryota</taxon>
        <taxon>Metazoa</taxon>
        <taxon>Cnidaria</taxon>
        <taxon>Anthozoa</taxon>
        <taxon>Hexacorallia</taxon>
        <taxon>Scleractinia</taxon>
        <taxon>Astrocoeniina</taxon>
        <taxon>Pocilloporidae</taxon>
        <taxon>Pocillopora</taxon>
    </lineage>
</organism>
<evidence type="ECO:0000259" key="8">
    <source>
        <dbReference type="PROSITE" id="PS50053"/>
    </source>
</evidence>
<evidence type="ECO:0000256" key="3">
    <source>
        <dbReference type="ARBA" id="ARBA00022723"/>
    </source>
</evidence>
<evidence type="ECO:0000256" key="1">
    <source>
        <dbReference type="ARBA" id="ARBA00004496"/>
    </source>
</evidence>
<evidence type="ECO:0000256" key="2">
    <source>
        <dbReference type="ARBA" id="ARBA00022490"/>
    </source>
</evidence>
<dbReference type="InterPro" id="IPR029071">
    <property type="entry name" value="Ubiquitin-like_domsf"/>
</dbReference>
<dbReference type="InterPro" id="IPR001841">
    <property type="entry name" value="Znf_RING"/>
</dbReference>
<dbReference type="InterPro" id="IPR001293">
    <property type="entry name" value="Znf_TRAF"/>
</dbReference>
<comment type="subcellular location">
    <subcellularLocation>
        <location evidence="1">Cytoplasm</location>
    </subcellularLocation>
</comment>